<accession>A0ABQ1I0B1</accession>
<evidence type="ECO:0000256" key="3">
    <source>
        <dbReference type="ARBA" id="ARBA00011245"/>
    </source>
</evidence>
<gene>
    <name evidence="13 15" type="primary">lolB</name>
    <name evidence="15" type="ORF">GCM10007414_08610</name>
</gene>
<evidence type="ECO:0000256" key="2">
    <source>
        <dbReference type="ARBA" id="ARBA00009696"/>
    </source>
</evidence>
<evidence type="ECO:0000256" key="13">
    <source>
        <dbReference type="HAMAP-Rule" id="MF_00233"/>
    </source>
</evidence>
<evidence type="ECO:0000256" key="12">
    <source>
        <dbReference type="ARBA" id="ARBA00023288"/>
    </source>
</evidence>
<evidence type="ECO:0000256" key="1">
    <source>
        <dbReference type="ARBA" id="ARBA00004459"/>
    </source>
</evidence>
<sequence>MRQLLCLLILIAGLSACSSQPPITTADSEWEQHLSQLQQLEHWQLNGKIAFINQQSRQAANLFWRQDGENSLLRINGPLGLQGVELHYQPGQVWVKTKDEEYRGNDAQQLIYRLTGWQVPVEQLPAWLLGIPSQNDYQLNAQHRLASFTSAEQWQINYLNYAQYGNYTLPRQLELNSADNRLKLNIHQWQIDDSSNP</sequence>
<evidence type="ECO:0000256" key="11">
    <source>
        <dbReference type="ARBA" id="ARBA00023237"/>
    </source>
</evidence>
<keyword evidence="7 13" id="KW-0653">Protein transport</keyword>
<evidence type="ECO:0000256" key="7">
    <source>
        <dbReference type="ARBA" id="ARBA00022927"/>
    </source>
</evidence>
<comment type="subunit">
    <text evidence="3 13">Monomer.</text>
</comment>
<dbReference type="HAMAP" id="MF_00233">
    <property type="entry name" value="LolB"/>
    <property type="match status" value="1"/>
</dbReference>
<keyword evidence="9 13" id="KW-0564">Palmitate</keyword>
<evidence type="ECO:0000313" key="16">
    <source>
        <dbReference type="Proteomes" id="UP000651977"/>
    </source>
</evidence>
<dbReference type="EMBL" id="BMDY01000004">
    <property type="protein sequence ID" value="GGA97939.1"/>
    <property type="molecule type" value="Genomic_DNA"/>
</dbReference>
<evidence type="ECO:0000256" key="14">
    <source>
        <dbReference type="SAM" id="SignalP"/>
    </source>
</evidence>
<dbReference type="InterPro" id="IPR029046">
    <property type="entry name" value="LolA/LolB/LppX"/>
</dbReference>
<comment type="caution">
    <text evidence="15">The sequence shown here is derived from an EMBL/GenBank/DDBJ whole genome shotgun (WGS) entry which is preliminary data.</text>
</comment>
<dbReference type="CDD" id="cd16326">
    <property type="entry name" value="LolB"/>
    <property type="match status" value="1"/>
</dbReference>
<proteinExistence type="inferred from homology"/>
<evidence type="ECO:0000313" key="15">
    <source>
        <dbReference type="EMBL" id="GGA97939.1"/>
    </source>
</evidence>
<keyword evidence="6 13" id="KW-0732">Signal</keyword>
<keyword evidence="5 13" id="KW-0813">Transport</keyword>
<keyword evidence="8 13" id="KW-0472">Membrane</keyword>
<dbReference type="PROSITE" id="PS51257">
    <property type="entry name" value="PROKAR_LIPOPROTEIN"/>
    <property type="match status" value="1"/>
</dbReference>
<dbReference type="Gene3D" id="2.50.20.10">
    <property type="entry name" value="Lipoprotein localisation LolA/LolB/LppX"/>
    <property type="match status" value="1"/>
</dbReference>
<keyword evidence="16" id="KW-1185">Reference proteome</keyword>
<evidence type="ECO:0000256" key="10">
    <source>
        <dbReference type="ARBA" id="ARBA00023186"/>
    </source>
</evidence>
<dbReference type="Proteomes" id="UP000651977">
    <property type="component" value="Unassembled WGS sequence"/>
</dbReference>
<comment type="similarity">
    <text evidence="2 13">Belongs to the LolB family.</text>
</comment>
<organism evidence="15 16">
    <name type="scientific">Agarivorans gilvus</name>
    <dbReference type="NCBI Taxonomy" id="680279"/>
    <lineage>
        <taxon>Bacteria</taxon>
        <taxon>Pseudomonadati</taxon>
        <taxon>Pseudomonadota</taxon>
        <taxon>Gammaproteobacteria</taxon>
        <taxon>Alteromonadales</taxon>
        <taxon>Alteromonadaceae</taxon>
        <taxon>Agarivorans</taxon>
    </lineage>
</organism>
<name>A0ABQ1I0B1_9ALTE</name>
<dbReference type="InterPro" id="IPR004565">
    <property type="entry name" value="OM_lipoprot_LolB"/>
</dbReference>
<feature type="signal peptide" evidence="14">
    <location>
        <begin position="1"/>
        <end position="18"/>
    </location>
</feature>
<keyword evidence="12 13" id="KW-0449">Lipoprotein</keyword>
<evidence type="ECO:0000256" key="4">
    <source>
        <dbReference type="ARBA" id="ARBA00016202"/>
    </source>
</evidence>
<protein>
    <recommendedName>
        <fullName evidence="4 13">Outer-membrane lipoprotein LolB</fullName>
    </recommendedName>
</protein>
<evidence type="ECO:0000256" key="8">
    <source>
        <dbReference type="ARBA" id="ARBA00023136"/>
    </source>
</evidence>
<dbReference type="NCBIfam" id="TIGR00548">
    <property type="entry name" value="lolB"/>
    <property type="match status" value="1"/>
</dbReference>
<keyword evidence="11 13" id="KW-0998">Cell outer membrane</keyword>
<dbReference type="SUPFAM" id="SSF89392">
    <property type="entry name" value="Prokaryotic lipoproteins and lipoprotein localization factors"/>
    <property type="match status" value="1"/>
</dbReference>
<dbReference type="Pfam" id="PF03550">
    <property type="entry name" value="LolB"/>
    <property type="match status" value="1"/>
</dbReference>
<feature type="chain" id="PRO_5045519013" description="Outer-membrane lipoprotein LolB" evidence="14">
    <location>
        <begin position="19"/>
        <end position="197"/>
    </location>
</feature>
<evidence type="ECO:0000256" key="9">
    <source>
        <dbReference type="ARBA" id="ARBA00023139"/>
    </source>
</evidence>
<reference evidence="16" key="1">
    <citation type="journal article" date="2019" name="Int. J. Syst. Evol. Microbiol.">
        <title>The Global Catalogue of Microorganisms (GCM) 10K type strain sequencing project: providing services to taxonomists for standard genome sequencing and annotation.</title>
        <authorList>
            <consortium name="The Broad Institute Genomics Platform"/>
            <consortium name="The Broad Institute Genome Sequencing Center for Infectious Disease"/>
            <person name="Wu L."/>
            <person name="Ma J."/>
        </authorList>
    </citation>
    <scope>NUCLEOTIDE SEQUENCE [LARGE SCALE GENOMIC DNA]</scope>
    <source>
        <strain evidence="16">CGMCC 1.10131</strain>
    </source>
</reference>
<evidence type="ECO:0000256" key="5">
    <source>
        <dbReference type="ARBA" id="ARBA00022448"/>
    </source>
</evidence>
<comment type="function">
    <text evidence="13">Plays a critical role in the incorporation of lipoproteins in the outer membrane after they are released by the LolA protein.</text>
</comment>
<keyword evidence="10 13" id="KW-0143">Chaperone</keyword>
<comment type="subcellular location">
    <subcellularLocation>
        <location evidence="1 13">Cell outer membrane</location>
        <topology evidence="1 13">Lipid-anchor</topology>
    </subcellularLocation>
</comment>
<dbReference type="RefSeq" id="WP_055732277.1">
    <property type="nucleotide sequence ID" value="NZ_BMDY01000004.1"/>
</dbReference>
<evidence type="ECO:0000256" key="6">
    <source>
        <dbReference type="ARBA" id="ARBA00022729"/>
    </source>
</evidence>